<protein>
    <recommendedName>
        <fullName evidence="1">O-acyltransferase WSD1-like N-terminal domain-containing protein</fullName>
    </recommendedName>
</protein>
<proteinExistence type="predicted"/>
<comment type="caution">
    <text evidence="2">The sequence shown here is derived from an EMBL/GenBank/DDBJ whole genome shotgun (WGS) entry which is preliminary data.</text>
</comment>
<sequence length="66" mass="6905">MAIAVVSEPLPLSRPPWSITFVTGPAGDVLGMVVVLDHLVADGVGGFTRCATPPETDWPPPPRPES</sequence>
<dbReference type="GO" id="GO:0004144">
    <property type="term" value="F:diacylglycerol O-acyltransferase activity"/>
    <property type="evidence" value="ECO:0007669"/>
    <property type="project" value="InterPro"/>
</dbReference>
<feature type="domain" description="O-acyltransferase WSD1-like N-terminal" evidence="1">
    <location>
        <begin position="6"/>
        <end position="65"/>
    </location>
</feature>
<name>A0A8J3TF15_9ACTN</name>
<dbReference type="Pfam" id="PF03007">
    <property type="entry name" value="WS_DGAT_cat"/>
    <property type="match status" value="1"/>
</dbReference>
<reference evidence="2" key="1">
    <citation type="submission" date="2021-01" db="EMBL/GenBank/DDBJ databases">
        <title>Whole genome shotgun sequence of Planobispora takensis NBRC 109077.</title>
        <authorList>
            <person name="Komaki H."/>
            <person name="Tamura T."/>
        </authorList>
    </citation>
    <scope>NUCLEOTIDE SEQUENCE</scope>
    <source>
        <strain evidence="2">NBRC 109077</strain>
    </source>
</reference>
<accession>A0A8J3TF15</accession>
<dbReference type="InterPro" id="IPR004255">
    <property type="entry name" value="O-acyltransferase_WSD1_N"/>
</dbReference>
<dbReference type="AlphaFoldDB" id="A0A8J3TF15"/>
<dbReference type="GO" id="GO:0045017">
    <property type="term" value="P:glycerolipid biosynthetic process"/>
    <property type="evidence" value="ECO:0007669"/>
    <property type="project" value="InterPro"/>
</dbReference>
<gene>
    <name evidence="2" type="ORF">Pta02_81620</name>
</gene>
<dbReference type="EMBL" id="BOOK01000105">
    <property type="protein sequence ID" value="GII06154.1"/>
    <property type="molecule type" value="Genomic_DNA"/>
</dbReference>
<keyword evidence="3" id="KW-1185">Reference proteome</keyword>
<dbReference type="RefSeq" id="WP_203880361.1">
    <property type="nucleotide sequence ID" value="NZ_BOOK01000105.1"/>
</dbReference>
<organism evidence="2 3">
    <name type="scientific">Planobispora takensis</name>
    <dbReference type="NCBI Taxonomy" id="1367882"/>
    <lineage>
        <taxon>Bacteria</taxon>
        <taxon>Bacillati</taxon>
        <taxon>Actinomycetota</taxon>
        <taxon>Actinomycetes</taxon>
        <taxon>Streptosporangiales</taxon>
        <taxon>Streptosporangiaceae</taxon>
        <taxon>Planobispora</taxon>
    </lineage>
</organism>
<evidence type="ECO:0000313" key="3">
    <source>
        <dbReference type="Proteomes" id="UP000634476"/>
    </source>
</evidence>
<evidence type="ECO:0000313" key="2">
    <source>
        <dbReference type="EMBL" id="GII06154.1"/>
    </source>
</evidence>
<dbReference type="Proteomes" id="UP000634476">
    <property type="component" value="Unassembled WGS sequence"/>
</dbReference>
<evidence type="ECO:0000259" key="1">
    <source>
        <dbReference type="Pfam" id="PF03007"/>
    </source>
</evidence>